<dbReference type="VEuPathDB" id="FungiDB:H310_07189"/>
<proteinExistence type="predicted"/>
<gene>
    <name evidence="1" type="ORF">H310_07189</name>
</gene>
<evidence type="ECO:0000313" key="1">
    <source>
        <dbReference type="EMBL" id="ETW00618.1"/>
    </source>
</evidence>
<sequence length="230" mass="26647">MSPTQYVVKETIKLNADGTNYPEWSDHVEQKICQQKLRKYLTSSTRFHPPRQPQEANEKTTIVNKMLLRRELSTLTWKPNETYATFVHRFQECVRKMFEAGDMTPEADRIVEFLYLLPSSFEAKVDSILEHIAKNDPEYCSLIAVIKSVEIVADRIAHTSKTNASASKVRGTDEAYHTEAGDKFCTYCEWKGHDLSECRNKKRDEANARLRQKHSGNPWRGGNMPVFQRF</sequence>
<protein>
    <submittedName>
        <fullName evidence="1">Uncharacterized protein</fullName>
    </submittedName>
</protein>
<name>A0A024U4R9_9STRA</name>
<accession>A0A024U4R9</accession>
<dbReference type="EMBL" id="KI913964">
    <property type="protein sequence ID" value="ETW00618.1"/>
    <property type="molecule type" value="Genomic_DNA"/>
</dbReference>
<reference evidence="1" key="1">
    <citation type="submission" date="2013-12" db="EMBL/GenBank/DDBJ databases">
        <title>The Genome Sequence of Aphanomyces invadans NJM9701.</title>
        <authorList>
            <consortium name="The Broad Institute Genomics Platform"/>
            <person name="Russ C."/>
            <person name="Tyler B."/>
            <person name="van West P."/>
            <person name="Dieguez-Uribeondo J."/>
            <person name="Young S.K."/>
            <person name="Zeng Q."/>
            <person name="Gargeya S."/>
            <person name="Fitzgerald M."/>
            <person name="Abouelleil A."/>
            <person name="Alvarado L."/>
            <person name="Chapman S.B."/>
            <person name="Gainer-Dewar J."/>
            <person name="Goldberg J."/>
            <person name="Griggs A."/>
            <person name="Gujja S."/>
            <person name="Hansen M."/>
            <person name="Howarth C."/>
            <person name="Imamovic A."/>
            <person name="Ireland A."/>
            <person name="Larimer J."/>
            <person name="McCowan C."/>
            <person name="Murphy C."/>
            <person name="Pearson M."/>
            <person name="Poon T.W."/>
            <person name="Priest M."/>
            <person name="Roberts A."/>
            <person name="Saif S."/>
            <person name="Shea T."/>
            <person name="Sykes S."/>
            <person name="Wortman J."/>
            <person name="Nusbaum C."/>
            <person name="Birren B."/>
        </authorList>
    </citation>
    <scope>NUCLEOTIDE SEQUENCE [LARGE SCALE GENOMIC DNA]</scope>
    <source>
        <strain evidence="1">NJM9701</strain>
    </source>
</reference>
<dbReference type="GeneID" id="20084239"/>
<dbReference type="RefSeq" id="XP_008870753.1">
    <property type="nucleotide sequence ID" value="XM_008872531.1"/>
</dbReference>
<dbReference type="Pfam" id="PF14223">
    <property type="entry name" value="Retrotran_gag_2"/>
    <property type="match status" value="1"/>
</dbReference>
<dbReference type="OrthoDB" id="8060515at2759"/>
<organism evidence="1">
    <name type="scientific">Aphanomyces invadans</name>
    <dbReference type="NCBI Taxonomy" id="157072"/>
    <lineage>
        <taxon>Eukaryota</taxon>
        <taxon>Sar</taxon>
        <taxon>Stramenopiles</taxon>
        <taxon>Oomycota</taxon>
        <taxon>Saprolegniomycetes</taxon>
        <taxon>Saprolegniales</taxon>
        <taxon>Verrucalvaceae</taxon>
        <taxon>Aphanomyces</taxon>
    </lineage>
</organism>
<dbReference type="AlphaFoldDB" id="A0A024U4R9"/>